<dbReference type="InterPro" id="IPR032838">
    <property type="entry name" value="Vwaint_dom"/>
</dbReference>
<dbReference type="OrthoDB" id="10264538at2759"/>
<protein>
    <recommendedName>
        <fullName evidence="2">VWFA domain-containing protein</fullName>
    </recommendedName>
</protein>
<dbReference type="Gene3D" id="3.40.50.410">
    <property type="entry name" value="von Willebrand factor, type A domain"/>
    <property type="match status" value="1"/>
</dbReference>
<dbReference type="Pfam" id="PF14623">
    <property type="entry name" value="Vint"/>
    <property type="match status" value="1"/>
</dbReference>
<dbReference type="Proteomes" id="UP000006039">
    <property type="component" value="Unassembled WGS sequence"/>
</dbReference>
<dbReference type="HOGENOM" id="CLU_013635_0_0_1"/>
<feature type="region of interest" description="Disordered" evidence="1">
    <location>
        <begin position="9"/>
        <end position="52"/>
    </location>
</feature>
<feature type="domain" description="VWFA" evidence="2">
    <location>
        <begin position="87"/>
        <end position="279"/>
    </location>
</feature>
<dbReference type="Pfam" id="PF14624">
    <property type="entry name" value="Vwaint"/>
    <property type="match status" value="1"/>
</dbReference>
<evidence type="ECO:0000259" key="2">
    <source>
        <dbReference type="PROSITE" id="PS50234"/>
    </source>
</evidence>
<dbReference type="AlphaFoldDB" id="J3NLC7"/>
<keyword evidence="5" id="KW-1185">Reference proteome</keyword>
<dbReference type="eggNOG" id="ENOG502REND">
    <property type="taxonomic scope" value="Eukaryota"/>
</dbReference>
<dbReference type="PANTHER" id="PTHR10579:SF156">
    <property type="entry name" value="VWFA DOMAIN-CONTAINING PROTEIN"/>
    <property type="match status" value="1"/>
</dbReference>
<dbReference type="SMART" id="SM00327">
    <property type="entry name" value="VWA"/>
    <property type="match status" value="1"/>
</dbReference>
<dbReference type="PANTHER" id="PTHR10579">
    <property type="entry name" value="CALCIUM-ACTIVATED CHLORIDE CHANNEL REGULATOR"/>
    <property type="match status" value="1"/>
</dbReference>
<dbReference type="STRING" id="644352.J3NLC7"/>
<dbReference type="EnsemblFungi" id="EJT82101">
    <property type="protein sequence ID" value="EJT82101"/>
    <property type="gene ID" value="GGTG_02075"/>
</dbReference>
<dbReference type="EMBL" id="GL385395">
    <property type="protein sequence ID" value="EJT82101.1"/>
    <property type="molecule type" value="Genomic_DNA"/>
</dbReference>
<reference evidence="3" key="3">
    <citation type="submission" date="2010-09" db="EMBL/GenBank/DDBJ databases">
        <title>Annotation of Gaeumannomyces graminis var. tritici R3-111a-1.</title>
        <authorList>
            <consortium name="The Broad Institute Genome Sequencing Platform"/>
            <person name="Ma L.-J."/>
            <person name="Dead R."/>
            <person name="Young S.K."/>
            <person name="Zeng Q."/>
            <person name="Gargeya S."/>
            <person name="Fitzgerald M."/>
            <person name="Haas B."/>
            <person name="Abouelleil A."/>
            <person name="Alvarado L."/>
            <person name="Arachchi H.M."/>
            <person name="Berlin A."/>
            <person name="Brown A."/>
            <person name="Chapman S.B."/>
            <person name="Chen Z."/>
            <person name="Dunbar C."/>
            <person name="Freedman E."/>
            <person name="Gearin G."/>
            <person name="Gellesch M."/>
            <person name="Goldberg J."/>
            <person name="Griggs A."/>
            <person name="Gujja S."/>
            <person name="Heiman D."/>
            <person name="Howarth C."/>
            <person name="Larson L."/>
            <person name="Lui A."/>
            <person name="MacDonald P.J.P."/>
            <person name="Mehta T."/>
            <person name="Montmayeur A."/>
            <person name="Murphy C."/>
            <person name="Neiman D."/>
            <person name="Pearson M."/>
            <person name="Priest M."/>
            <person name="Roberts A."/>
            <person name="Saif S."/>
            <person name="Shea T."/>
            <person name="Shenoy N."/>
            <person name="Sisk P."/>
            <person name="Stolte C."/>
            <person name="Sykes S."/>
            <person name="Yandava C."/>
            <person name="Wortman J."/>
            <person name="Nusbaum C."/>
            <person name="Birren B."/>
        </authorList>
    </citation>
    <scope>NUCLEOTIDE SEQUENCE</scope>
    <source>
        <strain evidence="3">R3-111a-1</strain>
    </source>
</reference>
<dbReference type="InterPro" id="IPR002035">
    <property type="entry name" value="VWF_A"/>
</dbReference>
<dbReference type="Pfam" id="PF13519">
    <property type="entry name" value="VWA_2"/>
    <property type="match status" value="1"/>
</dbReference>
<dbReference type="PROSITE" id="PS50234">
    <property type="entry name" value="VWFA"/>
    <property type="match status" value="1"/>
</dbReference>
<dbReference type="InterPro" id="IPR036465">
    <property type="entry name" value="vWFA_dom_sf"/>
</dbReference>
<reference evidence="3" key="2">
    <citation type="submission" date="2010-07" db="EMBL/GenBank/DDBJ databases">
        <authorList>
            <consortium name="The Broad Institute Genome Sequencing Platform"/>
            <consortium name="Broad Institute Genome Sequencing Center for Infectious Disease"/>
            <person name="Ma L.-J."/>
            <person name="Dead R."/>
            <person name="Young S."/>
            <person name="Zeng Q."/>
            <person name="Koehrsen M."/>
            <person name="Alvarado L."/>
            <person name="Berlin A."/>
            <person name="Chapman S.B."/>
            <person name="Chen Z."/>
            <person name="Freedman E."/>
            <person name="Gellesch M."/>
            <person name="Goldberg J."/>
            <person name="Griggs A."/>
            <person name="Gujja S."/>
            <person name="Heilman E.R."/>
            <person name="Heiman D."/>
            <person name="Hepburn T."/>
            <person name="Howarth C."/>
            <person name="Jen D."/>
            <person name="Larson L."/>
            <person name="Mehta T."/>
            <person name="Neiman D."/>
            <person name="Pearson M."/>
            <person name="Roberts A."/>
            <person name="Saif S."/>
            <person name="Shea T."/>
            <person name="Shenoy N."/>
            <person name="Sisk P."/>
            <person name="Stolte C."/>
            <person name="Sykes S."/>
            <person name="Walk T."/>
            <person name="White J."/>
            <person name="Yandava C."/>
            <person name="Haas B."/>
            <person name="Nusbaum C."/>
            <person name="Birren B."/>
        </authorList>
    </citation>
    <scope>NUCLEOTIDE SEQUENCE</scope>
    <source>
        <strain evidence="3">R3-111a-1</strain>
    </source>
</reference>
<name>J3NLC7_GAET3</name>
<dbReference type="RefSeq" id="XP_009218110.1">
    <property type="nucleotide sequence ID" value="XM_009219846.1"/>
</dbReference>
<evidence type="ECO:0000313" key="4">
    <source>
        <dbReference type="EnsemblFungi" id="EJT82101"/>
    </source>
</evidence>
<dbReference type="InterPro" id="IPR039510">
    <property type="entry name" value="Vint_dom"/>
</dbReference>
<evidence type="ECO:0000256" key="1">
    <source>
        <dbReference type="SAM" id="MobiDB-lite"/>
    </source>
</evidence>
<dbReference type="VEuPathDB" id="FungiDB:GGTG_02075"/>
<accession>J3NLC7</accession>
<dbReference type="InterPro" id="IPR051266">
    <property type="entry name" value="CLCR"/>
</dbReference>
<gene>
    <name evidence="4" type="primary">20342533</name>
    <name evidence="3" type="ORF">GGTG_02075</name>
</gene>
<sequence>MAIKLIVPIDEAGPSSAQIAGNHVPQPGGVPAPDPNQTTEPRPPPATDPEGLEFNVRPLSSAKGIMVKVQPPKAPEGVPADYHVPCDIVLVIDVSSSMNTTAVPPAREGEAPENHGFSTLDLVKHAALTILATLDGRDRLGIVKFSSKAKVVMELLPMTEENKGFAKKELLKLRPDGLTAIWDGIAAGFSVFEGKQDGSNRVPAIMFMTDGVPTDESRHHRGYVRKLQTVAPFPAPIHTFGFGYNLHSGTLKSISEVTGGHYAFIPDCGMIGTVFIHAVANLQSTYATEAQLKINFPTTLGLKAAMGKSLQISTTEEEEGPDSGQEAKRSCLTVGLGALQFGMSKDLYFEHNGEMAQLEGYLSADQTVAAELSYKTVGGERRTMKLDRNPFRADDPPEAEVAYHVSRSMLCNFLSSLFPFSDDDQRLLYAWGIEKTLCEDRIPIDSEIAARLDGVKRAMPAWGRVFECLDCKSLIMDVEGHEPNGQVGLALSCGEYWGRWGGHYLLGLLDAHARQACNSFKDPGPSRYGLASPLFAACRDRLDLAFDAVEPPTPCERPPPPYSSGGGVGAVAVSSHRQPYSMSIMYNNASAPCFAGDTRVRLAGAHAFLVAGPATDADSPPAALWGVCLGHGLVGRRSGEEEEEEEEAGDVRNHEFWGDHARVSAEMARLPRGGRDGVVLCGGVRRSRATGRTVGLRKPGPSRGLAKAGKAAAWKLRGRFVKAARSSRKGLVSAV</sequence>
<reference evidence="4" key="5">
    <citation type="submission" date="2018-04" db="UniProtKB">
        <authorList>
            <consortium name="EnsemblFungi"/>
        </authorList>
    </citation>
    <scope>IDENTIFICATION</scope>
    <source>
        <strain evidence="4">R3-111a-1</strain>
    </source>
</reference>
<dbReference type="GeneID" id="20342533"/>
<proteinExistence type="predicted"/>
<evidence type="ECO:0000313" key="5">
    <source>
        <dbReference type="Proteomes" id="UP000006039"/>
    </source>
</evidence>
<dbReference type="SUPFAM" id="SSF53300">
    <property type="entry name" value="vWA-like"/>
    <property type="match status" value="1"/>
</dbReference>
<reference evidence="5" key="1">
    <citation type="submission" date="2010-07" db="EMBL/GenBank/DDBJ databases">
        <title>The genome sequence of Gaeumannomyces graminis var. tritici strain R3-111a-1.</title>
        <authorList>
            <consortium name="The Broad Institute Genome Sequencing Platform"/>
            <person name="Ma L.-J."/>
            <person name="Dead R."/>
            <person name="Young S."/>
            <person name="Zeng Q."/>
            <person name="Koehrsen M."/>
            <person name="Alvarado L."/>
            <person name="Berlin A."/>
            <person name="Chapman S.B."/>
            <person name="Chen Z."/>
            <person name="Freedman E."/>
            <person name="Gellesch M."/>
            <person name="Goldberg J."/>
            <person name="Griggs A."/>
            <person name="Gujja S."/>
            <person name="Heilman E.R."/>
            <person name="Heiman D."/>
            <person name="Hepburn T."/>
            <person name="Howarth C."/>
            <person name="Jen D."/>
            <person name="Larson L."/>
            <person name="Mehta T."/>
            <person name="Neiman D."/>
            <person name="Pearson M."/>
            <person name="Roberts A."/>
            <person name="Saif S."/>
            <person name="Shea T."/>
            <person name="Shenoy N."/>
            <person name="Sisk P."/>
            <person name="Stolte C."/>
            <person name="Sykes S."/>
            <person name="Walk T."/>
            <person name="White J."/>
            <person name="Yandava C."/>
            <person name="Haas B."/>
            <person name="Nusbaum C."/>
            <person name="Birren B."/>
        </authorList>
    </citation>
    <scope>NUCLEOTIDE SEQUENCE [LARGE SCALE GENOMIC DNA]</scope>
    <source>
        <strain evidence="5">R3-111a-1</strain>
    </source>
</reference>
<organism evidence="3">
    <name type="scientific">Gaeumannomyces tritici (strain R3-111a-1)</name>
    <name type="common">Wheat and barley take-all root rot fungus</name>
    <name type="synonym">Gaeumannomyces graminis var. tritici</name>
    <dbReference type="NCBI Taxonomy" id="644352"/>
    <lineage>
        <taxon>Eukaryota</taxon>
        <taxon>Fungi</taxon>
        <taxon>Dikarya</taxon>
        <taxon>Ascomycota</taxon>
        <taxon>Pezizomycotina</taxon>
        <taxon>Sordariomycetes</taxon>
        <taxon>Sordariomycetidae</taxon>
        <taxon>Magnaporthales</taxon>
        <taxon>Magnaporthaceae</taxon>
        <taxon>Gaeumannomyces</taxon>
    </lineage>
</organism>
<reference evidence="4" key="4">
    <citation type="journal article" date="2015" name="G3 (Bethesda)">
        <title>Genome sequences of three phytopathogenic species of the Magnaporthaceae family of fungi.</title>
        <authorList>
            <person name="Okagaki L.H."/>
            <person name="Nunes C.C."/>
            <person name="Sailsbery J."/>
            <person name="Clay B."/>
            <person name="Brown D."/>
            <person name="John T."/>
            <person name="Oh Y."/>
            <person name="Young N."/>
            <person name="Fitzgerald M."/>
            <person name="Haas B.J."/>
            <person name="Zeng Q."/>
            <person name="Young S."/>
            <person name="Adiconis X."/>
            <person name="Fan L."/>
            <person name="Levin J.Z."/>
            <person name="Mitchell T.K."/>
            <person name="Okubara P.A."/>
            <person name="Farman M.L."/>
            <person name="Kohn L.M."/>
            <person name="Birren B."/>
            <person name="Ma L.-J."/>
            <person name="Dean R.A."/>
        </authorList>
    </citation>
    <scope>NUCLEOTIDE SEQUENCE</scope>
    <source>
        <strain evidence="4">R3-111a-1</strain>
    </source>
</reference>
<evidence type="ECO:0000313" key="3">
    <source>
        <dbReference type="EMBL" id="EJT82101.1"/>
    </source>
</evidence>